<feature type="compositionally biased region" description="Pro residues" evidence="1">
    <location>
        <begin position="58"/>
        <end position="67"/>
    </location>
</feature>
<protein>
    <submittedName>
        <fullName evidence="2">Uncharacterized protein</fullName>
    </submittedName>
</protein>
<gene>
    <name evidence="2" type="ORF">AAFF_G00385840</name>
</gene>
<organism evidence="2 3">
    <name type="scientific">Aldrovandia affinis</name>
    <dbReference type="NCBI Taxonomy" id="143900"/>
    <lineage>
        <taxon>Eukaryota</taxon>
        <taxon>Metazoa</taxon>
        <taxon>Chordata</taxon>
        <taxon>Craniata</taxon>
        <taxon>Vertebrata</taxon>
        <taxon>Euteleostomi</taxon>
        <taxon>Actinopterygii</taxon>
        <taxon>Neopterygii</taxon>
        <taxon>Teleostei</taxon>
        <taxon>Notacanthiformes</taxon>
        <taxon>Halosauridae</taxon>
        <taxon>Aldrovandia</taxon>
    </lineage>
</organism>
<feature type="compositionally biased region" description="Polar residues" evidence="1">
    <location>
        <begin position="24"/>
        <end position="34"/>
    </location>
</feature>
<evidence type="ECO:0000313" key="2">
    <source>
        <dbReference type="EMBL" id="KAJ8401353.1"/>
    </source>
</evidence>
<dbReference type="Proteomes" id="UP001221898">
    <property type="component" value="Unassembled WGS sequence"/>
</dbReference>
<evidence type="ECO:0000256" key="1">
    <source>
        <dbReference type="SAM" id="MobiDB-lite"/>
    </source>
</evidence>
<feature type="compositionally biased region" description="Basic residues" evidence="1">
    <location>
        <begin position="85"/>
        <end position="96"/>
    </location>
</feature>
<name>A0AAD7WLP6_9TELE</name>
<dbReference type="EMBL" id="JAINUG010000071">
    <property type="protein sequence ID" value="KAJ8401353.1"/>
    <property type="molecule type" value="Genomic_DNA"/>
</dbReference>
<comment type="caution">
    <text evidence="2">The sequence shown here is derived from an EMBL/GenBank/DDBJ whole genome shotgun (WGS) entry which is preliminary data.</text>
</comment>
<sequence length="125" mass="13188">MAALDAASGPARPRALPRRVQGQCGASRTSSRTPGSLWGDPQQLPVPFISTASAGHLPPEPRSPGGPPHCSSRVLTSAPVPASNRKSHHVFTRRPRNLTPGSPPPRYAIGRGCRCHFSNGSKEGR</sequence>
<evidence type="ECO:0000313" key="3">
    <source>
        <dbReference type="Proteomes" id="UP001221898"/>
    </source>
</evidence>
<keyword evidence="3" id="KW-1185">Reference proteome</keyword>
<reference evidence="2" key="1">
    <citation type="journal article" date="2023" name="Science">
        <title>Genome structures resolve the early diversification of teleost fishes.</title>
        <authorList>
            <person name="Parey E."/>
            <person name="Louis A."/>
            <person name="Montfort J."/>
            <person name="Bouchez O."/>
            <person name="Roques C."/>
            <person name="Iampietro C."/>
            <person name="Lluch J."/>
            <person name="Castinel A."/>
            <person name="Donnadieu C."/>
            <person name="Desvignes T."/>
            <person name="Floi Bucao C."/>
            <person name="Jouanno E."/>
            <person name="Wen M."/>
            <person name="Mejri S."/>
            <person name="Dirks R."/>
            <person name="Jansen H."/>
            <person name="Henkel C."/>
            <person name="Chen W.J."/>
            <person name="Zahm M."/>
            <person name="Cabau C."/>
            <person name="Klopp C."/>
            <person name="Thompson A.W."/>
            <person name="Robinson-Rechavi M."/>
            <person name="Braasch I."/>
            <person name="Lecointre G."/>
            <person name="Bobe J."/>
            <person name="Postlethwait J.H."/>
            <person name="Berthelot C."/>
            <person name="Roest Crollius H."/>
            <person name="Guiguen Y."/>
        </authorList>
    </citation>
    <scope>NUCLEOTIDE SEQUENCE</scope>
    <source>
        <strain evidence="2">NC1722</strain>
    </source>
</reference>
<accession>A0AAD7WLP6</accession>
<proteinExistence type="predicted"/>
<feature type="region of interest" description="Disordered" evidence="1">
    <location>
        <begin position="1"/>
        <end position="125"/>
    </location>
</feature>
<dbReference type="AlphaFoldDB" id="A0AAD7WLP6"/>